<evidence type="ECO:0000256" key="3">
    <source>
        <dbReference type="SAM" id="MobiDB-lite"/>
    </source>
</evidence>
<dbReference type="SUPFAM" id="SSF51261">
    <property type="entry name" value="Duplicated hybrid motif"/>
    <property type="match status" value="1"/>
</dbReference>
<feature type="compositionally biased region" description="Basic and acidic residues" evidence="3">
    <location>
        <begin position="302"/>
        <end position="317"/>
    </location>
</feature>
<dbReference type="InterPro" id="IPR050570">
    <property type="entry name" value="Cell_wall_metabolism_enzyme"/>
</dbReference>
<dbReference type="GO" id="GO:0004222">
    <property type="term" value="F:metalloendopeptidase activity"/>
    <property type="evidence" value="ECO:0007669"/>
    <property type="project" value="TreeGrafter"/>
</dbReference>
<dbReference type="Pfam" id="PF01551">
    <property type="entry name" value="Peptidase_M23"/>
    <property type="match status" value="1"/>
</dbReference>
<dbReference type="eggNOG" id="COG4942">
    <property type="taxonomic scope" value="Bacteria"/>
</dbReference>
<keyword evidence="1" id="KW-0732">Signal</keyword>
<dbReference type="InterPro" id="IPR011055">
    <property type="entry name" value="Dup_hybrid_motif"/>
</dbReference>
<reference evidence="5 6" key="1">
    <citation type="submission" date="2006-12" db="EMBL/GenBank/DDBJ databases">
        <title>Complete sequence of Chlorobium phaeobacteroides DSM 266.</title>
        <authorList>
            <consortium name="US DOE Joint Genome Institute"/>
            <person name="Copeland A."/>
            <person name="Lucas S."/>
            <person name="Lapidus A."/>
            <person name="Barry K."/>
            <person name="Detter J.C."/>
            <person name="Glavina del Rio T."/>
            <person name="Hammon N."/>
            <person name="Israni S."/>
            <person name="Pitluck S."/>
            <person name="Goltsman E."/>
            <person name="Schmutz J."/>
            <person name="Larimer F."/>
            <person name="Land M."/>
            <person name="Hauser L."/>
            <person name="Mikhailova N."/>
            <person name="Li T."/>
            <person name="Overmann J."/>
            <person name="Bryant D.A."/>
            <person name="Richardson P."/>
        </authorList>
    </citation>
    <scope>NUCLEOTIDE SEQUENCE [LARGE SCALE GENOMIC DNA]</scope>
    <source>
        <strain evidence="5 6">DSM 266</strain>
    </source>
</reference>
<feature type="domain" description="M23ase beta-sheet core" evidence="4">
    <location>
        <begin position="396"/>
        <end position="489"/>
    </location>
</feature>
<gene>
    <name evidence="5" type="ordered locus">Cpha266_0808</name>
</gene>
<dbReference type="CDD" id="cd12797">
    <property type="entry name" value="M23_peptidase"/>
    <property type="match status" value="1"/>
</dbReference>
<feature type="coiled-coil region" evidence="2">
    <location>
        <begin position="45"/>
        <end position="117"/>
    </location>
</feature>
<dbReference type="Gene3D" id="2.70.70.10">
    <property type="entry name" value="Glucose Permease (Domain IIA)"/>
    <property type="match status" value="1"/>
</dbReference>
<protein>
    <submittedName>
        <fullName evidence="5">Peptidase M23B</fullName>
    </submittedName>
</protein>
<dbReference type="HOGENOM" id="CLU_029425_4_2_10"/>
<dbReference type="InterPro" id="IPR016047">
    <property type="entry name" value="M23ase_b-sheet_dom"/>
</dbReference>
<dbReference type="Gene3D" id="6.10.250.3150">
    <property type="match status" value="1"/>
</dbReference>
<evidence type="ECO:0000256" key="2">
    <source>
        <dbReference type="SAM" id="Coils"/>
    </source>
</evidence>
<dbReference type="KEGG" id="cph:Cpha266_0808"/>
<keyword evidence="2" id="KW-0175">Coiled coil</keyword>
<name>A1BEN2_CHLPD</name>
<feature type="region of interest" description="Disordered" evidence="3">
    <location>
        <begin position="302"/>
        <end position="344"/>
    </location>
</feature>
<dbReference type="PANTHER" id="PTHR21666">
    <property type="entry name" value="PEPTIDASE-RELATED"/>
    <property type="match status" value="1"/>
</dbReference>
<evidence type="ECO:0000313" key="5">
    <source>
        <dbReference type="EMBL" id="ABL64859.1"/>
    </source>
</evidence>
<accession>A1BEN2</accession>
<evidence type="ECO:0000259" key="4">
    <source>
        <dbReference type="Pfam" id="PF01551"/>
    </source>
</evidence>
<sequence>MPIVKIYCSLYRPLARWNLLPFVLMMFFVALPLSEARSVPVNRELGSIINERKSVELTLKNLKKQLDAYQTKLNVTARKESQSLKILENIRSQILVLERLINENQQYMSRLDDDIDRLGGELDSNRTIHRKVSEDFRRTAVSVYKYGRNREAEHLFASGSANEALIRSQYMGFFSRAVRSDVQKLERAADQLENSRMTLEKSYREKAAAVSEQQKQLRTYDESKKEKEKVLAELKKNKKVYAGQIAETQKKRKTLQSRIQGLVMAEQRVIAAEKERQRKILEARRLEQQRLEAARLENKRLEAKNQEENRKGSEQKEVAAQSVPGKKGKKKSEKQAEPAFSRQPVRVVPASPDIELEKVSVNFERAYGSLPWPVRGGVVAQRFGSVEDRDLKIVRTNNGIDISVPVGTPVRAVSGGKVVQIAYMPTFGNIVIVRHPDSYLTVYANLGSLRVAKNEVIKSQQLIGVSGKMPEGGSVVHFEIWKGRVKQNPEQWLRR</sequence>
<proteinExistence type="predicted"/>
<organism evidence="5 6">
    <name type="scientific">Chlorobium phaeobacteroides (strain DSM 266 / SMG 266 / 2430)</name>
    <dbReference type="NCBI Taxonomy" id="290317"/>
    <lineage>
        <taxon>Bacteria</taxon>
        <taxon>Pseudomonadati</taxon>
        <taxon>Chlorobiota</taxon>
        <taxon>Chlorobiia</taxon>
        <taxon>Chlorobiales</taxon>
        <taxon>Chlorobiaceae</taxon>
        <taxon>Chlorobium/Pelodictyon group</taxon>
        <taxon>Chlorobium</taxon>
    </lineage>
</organism>
<dbReference type="PANTHER" id="PTHR21666:SF289">
    <property type="entry name" value="L-ALA--D-GLU ENDOPEPTIDASE"/>
    <property type="match status" value="1"/>
</dbReference>
<evidence type="ECO:0000256" key="1">
    <source>
        <dbReference type="ARBA" id="ARBA00022729"/>
    </source>
</evidence>
<dbReference type="EMBL" id="CP000492">
    <property type="protein sequence ID" value="ABL64859.1"/>
    <property type="molecule type" value="Genomic_DNA"/>
</dbReference>
<evidence type="ECO:0000313" key="6">
    <source>
        <dbReference type="Proteomes" id="UP000008701"/>
    </source>
</evidence>
<dbReference type="AlphaFoldDB" id="A1BEN2"/>
<dbReference type="STRING" id="290317.Cpha266_0808"/>
<dbReference type="Proteomes" id="UP000008701">
    <property type="component" value="Chromosome"/>
</dbReference>
<dbReference type="OrthoDB" id="9815884at2"/>
<keyword evidence="6" id="KW-1185">Reference proteome</keyword>